<dbReference type="AlphaFoldDB" id="A0A2S9EPI0"/>
<name>A0A2S9EPI0_9PSED</name>
<organism evidence="2 3">
    <name type="scientific">Pseudomonas poae</name>
    <dbReference type="NCBI Taxonomy" id="200451"/>
    <lineage>
        <taxon>Bacteria</taxon>
        <taxon>Pseudomonadati</taxon>
        <taxon>Pseudomonadota</taxon>
        <taxon>Gammaproteobacteria</taxon>
        <taxon>Pseudomonadales</taxon>
        <taxon>Pseudomonadaceae</taxon>
        <taxon>Pseudomonas</taxon>
    </lineage>
</organism>
<dbReference type="Proteomes" id="UP000238045">
    <property type="component" value="Unassembled WGS sequence"/>
</dbReference>
<protein>
    <submittedName>
        <fullName evidence="2">Uncharacterized protein</fullName>
    </submittedName>
</protein>
<keyword evidence="3" id="KW-1185">Reference proteome</keyword>
<proteinExistence type="predicted"/>
<keyword evidence="1" id="KW-0175">Coiled coil</keyword>
<evidence type="ECO:0000313" key="3">
    <source>
        <dbReference type="Proteomes" id="UP000238045"/>
    </source>
</evidence>
<gene>
    <name evidence="2" type="ORF">CQZ99_14625</name>
</gene>
<sequence>MSSSFTATHEIKYLDEIKSLFAIDFDCLFSKETYSRPLRSYHLIKSEAQCQFLKKGSRCGQEHSHGFAVECINGQRVLIGNCCAFNHLGLDDDQVKKALLELGSAERISIRTHQINERLKDRTELITRVKNALKQLRHLETQIFRIREAFPEAVFENLVERWRRNSFQITWEYQITKKDETAKGKGAVERLWYPHICGFLKGLGLWLDLDAQGYQEKLYSFLHRVEAIPTKKRLTKAELLETEAIFRELGALSVIEREFGAQQKLIFDFLEPANLVLTVQLVKTQALRAKNVEAVQQLTSTLLGVRPERFVAEVDQDLKQRYGATGIRIAS</sequence>
<comment type="caution">
    <text evidence="2">The sequence shown here is derived from an EMBL/GenBank/DDBJ whole genome shotgun (WGS) entry which is preliminary data.</text>
</comment>
<dbReference type="RefSeq" id="WP_105697386.1">
    <property type="nucleotide sequence ID" value="NZ_CP159260.1"/>
</dbReference>
<evidence type="ECO:0000256" key="1">
    <source>
        <dbReference type="SAM" id="Coils"/>
    </source>
</evidence>
<accession>A0A2S9EPI0</accession>
<dbReference type="EMBL" id="PCQL01000013">
    <property type="protein sequence ID" value="PRC17521.1"/>
    <property type="molecule type" value="Genomic_DNA"/>
</dbReference>
<evidence type="ECO:0000313" key="2">
    <source>
        <dbReference type="EMBL" id="PRC17521.1"/>
    </source>
</evidence>
<reference evidence="2 3" key="1">
    <citation type="submission" date="2017-09" db="EMBL/GenBank/DDBJ databases">
        <title>Genomic, metabolic, and phenotypic characteristics of bacterial isolates from the natural microbiome of the model nematode Caenorhabditis elegans.</title>
        <authorList>
            <person name="Zimmermann J."/>
            <person name="Obeng N."/>
            <person name="Yang W."/>
            <person name="Obeng O."/>
            <person name="Kissoyan K."/>
            <person name="Pees B."/>
            <person name="Dirksen P."/>
            <person name="Hoppner M."/>
            <person name="Franke A."/>
            <person name="Rosenstiel P."/>
            <person name="Leippe M."/>
            <person name="Dierking K."/>
            <person name="Kaleta C."/>
            <person name="Schulenburg H."/>
        </authorList>
    </citation>
    <scope>NUCLEOTIDE SEQUENCE [LARGE SCALE GENOMIC DNA]</scope>
    <source>
        <strain evidence="2 3">MYb117</strain>
    </source>
</reference>
<feature type="coiled-coil region" evidence="1">
    <location>
        <begin position="122"/>
        <end position="149"/>
    </location>
</feature>